<dbReference type="Proteomes" id="UP000248917">
    <property type="component" value="Unassembled WGS sequence"/>
</dbReference>
<reference evidence="2 3" key="1">
    <citation type="submission" date="2018-06" db="EMBL/GenBank/DDBJ databases">
        <title>Genomic Encyclopedia of Archaeal and Bacterial Type Strains, Phase II (KMG-II): from individual species to whole genera.</title>
        <authorList>
            <person name="Goeker M."/>
        </authorList>
    </citation>
    <scope>NUCLEOTIDE SEQUENCE [LARGE SCALE GENOMIC DNA]</scope>
    <source>
        <strain evidence="2 3">T4</strain>
    </source>
</reference>
<evidence type="ECO:0000313" key="3">
    <source>
        <dbReference type="Proteomes" id="UP000248917"/>
    </source>
</evidence>
<keyword evidence="1" id="KW-1133">Transmembrane helix</keyword>
<dbReference type="EMBL" id="QKTX01000002">
    <property type="protein sequence ID" value="PZV86107.1"/>
    <property type="molecule type" value="Genomic_DNA"/>
</dbReference>
<name>A0A326S7W6_9BACT</name>
<feature type="transmembrane region" description="Helical" evidence="1">
    <location>
        <begin position="30"/>
        <end position="53"/>
    </location>
</feature>
<protein>
    <submittedName>
        <fullName evidence="2">Uncharacterized protein</fullName>
    </submittedName>
</protein>
<sequence>MIPNNPPDSHLLIEIKNQRPTHNTYFAIKIHLFVFHIQVFDGKILFVMHFFYYEKLFRDFKNRFCG</sequence>
<keyword evidence="1" id="KW-0472">Membrane</keyword>
<dbReference type="AlphaFoldDB" id="A0A326S7W6"/>
<keyword evidence="3" id="KW-1185">Reference proteome</keyword>
<keyword evidence="1" id="KW-0812">Transmembrane</keyword>
<evidence type="ECO:0000256" key="1">
    <source>
        <dbReference type="SAM" id="Phobius"/>
    </source>
</evidence>
<proteinExistence type="predicted"/>
<comment type="caution">
    <text evidence="2">The sequence shown here is derived from an EMBL/GenBank/DDBJ whole genome shotgun (WGS) entry which is preliminary data.</text>
</comment>
<gene>
    <name evidence="2" type="ORF">CLV31_1022</name>
</gene>
<organism evidence="2 3">
    <name type="scientific">Algoriphagus aquaeductus</name>
    <dbReference type="NCBI Taxonomy" id="475299"/>
    <lineage>
        <taxon>Bacteria</taxon>
        <taxon>Pseudomonadati</taxon>
        <taxon>Bacteroidota</taxon>
        <taxon>Cytophagia</taxon>
        <taxon>Cytophagales</taxon>
        <taxon>Cyclobacteriaceae</taxon>
        <taxon>Algoriphagus</taxon>
    </lineage>
</organism>
<evidence type="ECO:0000313" key="2">
    <source>
        <dbReference type="EMBL" id="PZV86107.1"/>
    </source>
</evidence>
<accession>A0A326S7W6</accession>